<keyword evidence="4" id="KW-0813">Transport</keyword>
<evidence type="ECO:0000256" key="10">
    <source>
        <dbReference type="ARBA" id="ARBA00023128"/>
    </source>
</evidence>
<reference evidence="15" key="1">
    <citation type="submission" date="2023-07" db="EMBL/GenBank/DDBJ databases">
        <title>Chromosome-level genome assembly of Artemia franciscana.</title>
        <authorList>
            <person name="Jo E."/>
        </authorList>
    </citation>
    <scope>NUCLEOTIDE SEQUENCE</scope>
    <source>
        <tissue evidence="15">Whole body</tissue>
    </source>
</reference>
<evidence type="ECO:0000313" key="16">
    <source>
        <dbReference type="Proteomes" id="UP001187531"/>
    </source>
</evidence>
<evidence type="ECO:0000256" key="1">
    <source>
        <dbReference type="ARBA" id="ARBA00004434"/>
    </source>
</evidence>
<evidence type="ECO:0000313" key="15">
    <source>
        <dbReference type="EMBL" id="KAK2715144.1"/>
    </source>
</evidence>
<name>A0AA88HRV1_ARTSF</name>
<evidence type="ECO:0000256" key="12">
    <source>
        <dbReference type="ARBA" id="ARBA00030212"/>
    </source>
</evidence>
<accession>A0AA88HRV1</accession>
<evidence type="ECO:0000256" key="5">
    <source>
        <dbReference type="ARBA" id="ARBA00022660"/>
    </source>
</evidence>
<dbReference type="Pfam" id="PF07225">
    <property type="entry name" value="NDUF_B4"/>
    <property type="match status" value="1"/>
</dbReference>
<proteinExistence type="inferred from homology"/>
<comment type="subcellular location">
    <subcellularLocation>
        <location evidence="1">Mitochondrion inner membrane</location>
        <topology evidence="1">Single-pass membrane protein</topology>
    </subcellularLocation>
</comment>
<sequence length="141" mass="16590">MLSGQTFFNRPRLESDPPVLTQCLVLEEGLNMSAESVLAQERKRIRDALKLQYQREIYHPEGINNTGAKFDPAVQRFMAMRATSYERFKPTSRRSLLFLFGVYIIPIWSVVYFMDKRLERKESILSSGKVSYRDRTFKFHT</sequence>
<dbReference type="PANTHER" id="PTHR15469:SF0">
    <property type="entry name" value="NADH DEHYDROGENASE [UBIQUINONE] 1 BETA SUBCOMPLEX SUBUNIT 4"/>
    <property type="match status" value="1"/>
</dbReference>
<dbReference type="GO" id="GO:0005743">
    <property type="term" value="C:mitochondrial inner membrane"/>
    <property type="evidence" value="ECO:0007669"/>
    <property type="project" value="UniProtKB-SubCell"/>
</dbReference>
<evidence type="ECO:0000256" key="11">
    <source>
        <dbReference type="ARBA" id="ARBA00023136"/>
    </source>
</evidence>
<keyword evidence="8" id="KW-0249">Electron transport</keyword>
<evidence type="ECO:0000256" key="9">
    <source>
        <dbReference type="ARBA" id="ARBA00022989"/>
    </source>
</evidence>
<dbReference type="AlphaFoldDB" id="A0AA88HRV1"/>
<dbReference type="Proteomes" id="UP001187531">
    <property type="component" value="Unassembled WGS sequence"/>
</dbReference>
<evidence type="ECO:0000256" key="13">
    <source>
        <dbReference type="ARBA" id="ARBA00030987"/>
    </source>
</evidence>
<gene>
    <name evidence="15" type="ORF">QYM36_009955</name>
</gene>
<keyword evidence="7" id="KW-0999">Mitochondrion inner membrane</keyword>
<evidence type="ECO:0000256" key="2">
    <source>
        <dbReference type="ARBA" id="ARBA00007260"/>
    </source>
</evidence>
<keyword evidence="11 14" id="KW-0472">Membrane</keyword>
<protein>
    <recommendedName>
        <fullName evidence="3">NADH dehydrogenase [ubiquinone] 1 beta subcomplex subunit 4</fullName>
    </recommendedName>
    <alternativeName>
        <fullName evidence="12">Complex I-B15</fullName>
    </alternativeName>
    <alternativeName>
        <fullName evidence="13">NADH-ubiquinone oxidoreductase B15 subunit</fullName>
    </alternativeName>
</protein>
<comment type="caution">
    <text evidence="15">The sequence shown here is derived from an EMBL/GenBank/DDBJ whole genome shotgun (WGS) entry which is preliminary data.</text>
</comment>
<keyword evidence="9 14" id="KW-1133">Transmembrane helix</keyword>
<evidence type="ECO:0000256" key="14">
    <source>
        <dbReference type="SAM" id="Phobius"/>
    </source>
</evidence>
<keyword evidence="16" id="KW-1185">Reference proteome</keyword>
<dbReference type="InterPro" id="IPR009866">
    <property type="entry name" value="NADH_UbQ_OxRdtase_NDUFB4_su"/>
</dbReference>
<keyword evidence="10" id="KW-0496">Mitochondrion</keyword>
<evidence type="ECO:0000256" key="4">
    <source>
        <dbReference type="ARBA" id="ARBA00022448"/>
    </source>
</evidence>
<dbReference type="EMBL" id="JAVRJZ010000012">
    <property type="protein sequence ID" value="KAK2715144.1"/>
    <property type="molecule type" value="Genomic_DNA"/>
</dbReference>
<evidence type="ECO:0000256" key="3">
    <source>
        <dbReference type="ARBA" id="ARBA00018681"/>
    </source>
</evidence>
<keyword evidence="6 14" id="KW-0812">Transmembrane</keyword>
<keyword evidence="5" id="KW-0679">Respiratory chain</keyword>
<evidence type="ECO:0000256" key="7">
    <source>
        <dbReference type="ARBA" id="ARBA00022792"/>
    </source>
</evidence>
<dbReference type="PANTHER" id="PTHR15469">
    <property type="entry name" value="NADH-UBIQUINONE OXIDOREDUCTASE B15 SUBUNIT"/>
    <property type="match status" value="1"/>
</dbReference>
<evidence type="ECO:0000256" key="8">
    <source>
        <dbReference type="ARBA" id="ARBA00022982"/>
    </source>
</evidence>
<organism evidence="15 16">
    <name type="scientific">Artemia franciscana</name>
    <name type="common">Brine shrimp</name>
    <name type="synonym">Artemia sanfranciscana</name>
    <dbReference type="NCBI Taxonomy" id="6661"/>
    <lineage>
        <taxon>Eukaryota</taxon>
        <taxon>Metazoa</taxon>
        <taxon>Ecdysozoa</taxon>
        <taxon>Arthropoda</taxon>
        <taxon>Crustacea</taxon>
        <taxon>Branchiopoda</taxon>
        <taxon>Anostraca</taxon>
        <taxon>Artemiidae</taxon>
        <taxon>Artemia</taxon>
    </lineage>
</organism>
<evidence type="ECO:0000256" key="6">
    <source>
        <dbReference type="ARBA" id="ARBA00022692"/>
    </source>
</evidence>
<feature type="transmembrane region" description="Helical" evidence="14">
    <location>
        <begin position="96"/>
        <end position="114"/>
    </location>
</feature>
<comment type="similarity">
    <text evidence="2">Belongs to the complex I NDUFB4 subunit family.</text>
</comment>